<dbReference type="RefSeq" id="WP_139189645.1">
    <property type="nucleotide sequence ID" value="NZ_FNQC01000003.1"/>
</dbReference>
<reference evidence="1 2" key="1">
    <citation type="submission" date="2016-10" db="EMBL/GenBank/DDBJ databases">
        <authorList>
            <person name="Varghese N."/>
            <person name="Submissions S."/>
        </authorList>
    </citation>
    <scope>NUCLEOTIDE SEQUENCE [LARGE SCALE GENOMIC DNA]</scope>
    <source>
        <strain evidence="1 2">DSM 17997</strain>
    </source>
</reference>
<proteinExistence type="predicted"/>
<gene>
    <name evidence="1" type="ORF">SAMN05444412_103104</name>
</gene>
<name>A0A1H3N5R8_9BACT</name>
<dbReference type="Proteomes" id="UP000199663">
    <property type="component" value="Unassembled WGS sequence"/>
</dbReference>
<comment type="caution">
    <text evidence="1">The sequence shown here is derived from an EMBL/GenBank/DDBJ whole genome shotgun (WGS) entry which is preliminary data.</text>
</comment>
<sequence length="85" mass="9548">MENLKLVIGELDETFWKGTLSKEGVSPIEKKHIWSKPSPKEGFSTALFPKTIMSKPKKNWLNLGFGIISFPPLSNGNQKESLSKM</sequence>
<protein>
    <submittedName>
        <fullName evidence="1">Uncharacterized protein</fullName>
    </submittedName>
</protein>
<evidence type="ECO:0000313" key="2">
    <source>
        <dbReference type="Proteomes" id="UP000199663"/>
    </source>
</evidence>
<evidence type="ECO:0000313" key="1">
    <source>
        <dbReference type="EMBL" id="SDY84094.1"/>
    </source>
</evidence>
<accession>A0A1H3N5R8</accession>
<organism evidence="1 2">
    <name type="scientific">Rhodonellum ikkaensis</name>
    <dbReference type="NCBI Taxonomy" id="336829"/>
    <lineage>
        <taxon>Bacteria</taxon>
        <taxon>Pseudomonadati</taxon>
        <taxon>Bacteroidota</taxon>
        <taxon>Cytophagia</taxon>
        <taxon>Cytophagales</taxon>
        <taxon>Cytophagaceae</taxon>
        <taxon>Rhodonellum</taxon>
    </lineage>
</organism>
<dbReference type="EMBL" id="FNQC01000003">
    <property type="protein sequence ID" value="SDY84094.1"/>
    <property type="molecule type" value="Genomic_DNA"/>
</dbReference>
<keyword evidence="2" id="KW-1185">Reference proteome</keyword>